<evidence type="ECO:0000313" key="2">
    <source>
        <dbReference type="Proteomes" id="UP000667650"/>
    </source>
</evidence>
<dbReference type="RefSeq" id="WP_166523224.1">
    <property type="nucleotide sequence ID" value="NZ_JAAABI010000002.1"/>
</dbReference>
<sequence>MLKAISLPIIASLLITFLLAPPVMSLFDKDLCAAIILSPEEEEKNNEKEAEKKLDEKDLFLSDYVESHKMVSKEKKINTTEYLFSLLDYNLDILVPPPRICS</sequence>
<reference evidence="1" key="1">
    <citation type="submission" date="2020-01" db="EMBL/GenBank/DDBJ databases">
        <title>Muricauda ochracea sp. nov., isolated from a tidal flat of Garorim bay in Korea.</title>
        <authorList>
            <person name="Kim D."/>
            <person name="Yoo Y."/>
            <person name="Kim J.-J."/>
        </authorList>
    </citation>
    <scope>NUCLEOTIDE SEQUENCE</scope>
    <source>
        <strain evidence="1">JGD-17</strain>
    </source>
</reference>
<name>A0A964WXH7_9FLAO</name>
<accession>A0A964WXH7</accession>
<evidence type="ECO:0000313" key="1">
    <source>
        <dbReference type="EMBL" id="NAY91823.1"/>
    </source>
</evidence>
<dbReference type="AlphaFoldDB" id="A0A964WXH7"/>
<gene>
    <name evidence="1" type="ORF">GTQ34_07835</name>
</gene>
<organism evidence="1 2">
    <name type="scientific">Flagellimonas ochracea</name>
    <dbReference type="NCBI Taxonomy" id="2696472"/>
    <lineage>
        <taxon>Bacteria</taxon>
        <taxon>Pseudomonadati</taxon>
        <taxon>Bacteroidota</taxon>
        <taxon>Flavobacteriia</taxon>
        <taxon>Flavobacteriales</taxon>
        <taxon>Flavobacteriaceae</taxon>
        <taxon>Flagellimonas</taxon>
    </lineage>
</organism>
<comment type="caution">
    <text evidence="1">The sequence shown here is derived from an EMBL/GenBank/DDBJ whole genome shotgun (WGS) entry which is preliminary data.</text>
</comment>
<dbReference type="EMBL" id="JAAABI010000002">
    <property type="protein sequence ID" value="NAY91823.1"/>
    <property type="molecule type" value="Genomic_DNA"/>
</dbReference>
<protein>
    <submittedName>
        <fullName evidence="1">Uncharacterized protein</fullName>
    </submittedName>
</protein>
<keyword evidence="2" id="KW-1185">Reference proteome</keyword>
<proteinExistence type="predicted"/>
<dbReference type="Proteomes" id="UP000667650">
    <property type="component" value="Unassembled WGS sequence"/>
</dbReference>